<organism evidence="1">
    <name type="scientific">Rhizophagus irregularis (strain DAOM 181602 / DAOM 197198 / MUCL 43194)</name>
    <name type="common">Arbuscular mycorrhizal fungus</name>
    <name type="synonym">Glomus intraradices</name>
    <dbReference type="NCBI Taxonomy" id="747089"/>
    <lineage>
        <taxon>Eukaryota</taxon>
        <taxon>Fungi</taxon>
        <taxon>Fungi incertae sedis</taxon>
        <taxon>Mucoromycota</taxon>
        <taxon>Glomeromycotina</taxon>
        <taxon>Glomeromycetes</taxon>
        <taxon>Glomerales</taxon>
        <taxon>Glomeraceae</taxon>
        <taxon>Rhizophagus</taxon>
    </lineage>
</organism>
<name>U9TN84_RHIID</name>
<reference evidence="1" key="1">
    <citation type="submission" date="2013-07" db="EMBL/GenBank/DDBJ databases">
        <title>The genome of an arbuscular mycorrhizal fungus provides insights into the evolution of the oldest plant symbiosis.</title>
        <authorList>
            <consortium name="DOE Joint Genome Institute"/>
            <person name="Tisserant E."/>
            <person name="Malbreil M."/>
            <person name="Kuo A."/>
            <person name="Kohler A."/>
            <person name="Symeonidi A."/>
            <person name="Balestrini R."/>
            <person name="Charron P."/>
            <person name="Duensing N."/>
            <person name="Frei-dit-Frey N."/>
            <person name="Gianinazzi-Pearson V."/>
            <person name="Gilbert B."/>
            <person name="Handa Y."/>
            <person name="Hijri M."/>
            <person name="Kaul R."/>
            <person name="Kawaguchi M."/>
            <person name="Krajinski F."/>
            <person name="Lammers P."/>
            <person name="Lapierre D."/>
            <person name="Masclaux F.G."/>
            <person name="Murat C."/>
            <person name="Morin E."/>
            <person name="Ndikumana S."/>
            <person name="Pagni M."/>
            <person name="Petitpierre D."/>
            <person name="Requena N."/>
            <person name="Rosikiewicz P."/>
            <person name="Riley R."/>
            <person name="Saito K."/>
            <person name="San Clemente H."/>
            <person name="Shapiro H."/>
            <person name="van Tuinen D."/>
            <person name="Becard G."/>
            <person name="Bonfante P."/>
            <person name="Paszkowski U."/>
            <person name="Shachar-Hill Y."/>
            <person name="Young J.P."/>
            <person name="Sanders I.R."/>
            <person name="Henrissat B."/>
            <person name="Rensing S.A."/>
            <person name="Grigoriev I.V."/>
            <person name="Corradi N."/>
            <person name="Roux C."/>
            <person name="Martin F."/>
        </authorList>
    </citation>
    <scope>NUCLEOTIDE SEQUENCE</scope>
    <source>
        <strain evidence="1">DAOM 197198</strain>
    </source>
</reference>
<proteinExistence type="predicted"/>
<dbReference type="EMBL" id="KI288692">
    <property type="protein sequence ID" value="ESA08912.1"/>
    <property type="molecule type" value="Genomic_DNA"/>
</dbReference>
<sequence>MIWLKLSKIRFPTKLEQKFANIISVTREQFSDIFDRVKGSNDYSLDQMCAVVSVDILRLGMRKIQ</sequence>
<protein>
    <submittedName>
        <fullName evidence="1">Uncharacterized protein</fullName>
    </submittedName>
</protein>
<dbReference type="AlphaFoldDB" id="U9TN84"/>
<evidence type="ECO:0000313" key="1">
    <source>
        <dbReference type="EMBL" id="ESA08912.1"/>
    </source>
</evidence>
<dbReference type="HOGENOM" id="CLU_2850826_0_0_1"/>
<accession>U9TN84</accession>
<gene>
    <name evidence="1" type="ORF">GLOINDRAFT_31168</name>
</gene>